<keyword evidence="2" id="KW-0012">Acyltransferase</keyword>
<dbReference type="InterPro" id="IPR050832">
    <property type="entry name" value="Bact_Acetyltransf"/>
</dbReference>
<evidence type="ECO:0000313" key="4">
    <source>
        <dbReference type="EMBL" id="TJZ92669.1"/>
    </source>
</evidence>
<dbReference type="PANTHER" id="PTHR43877">
    <property type="entry name" value="AMINOALKYLPHOSPHONATE N-ACETYLTRANSFERASE-RELATED-RELATED"/>
    <property type="match status" value="1"/>
</dbReference>
<feature type="domain" description="N-acetyltransferase" evidence="3">
    <location>
        <begin position="6"/>
        <end position="155"/>
    </location>
</feature>
<keyword evidence="1 4" id="KW-0808">Transferase</keyword>
<dbReference type="RefSeq" id="WP_136885215.1">
    <property type="nucleotide sequence ID" value="NZ_SUNI01000004.1"/>
</dbReference>
<evidence type="ECO:0000256" key="2">
    <source>
        <dbReference type="ARBA" id="ARBA00023315"/>
    </source>
</evidence>
<evidence type="ECO:0000259" key="3">
    <source>
        <dbReference type="PROSITE" id="PS51186"/>
    </source>
</evidence>
<protein>
    <submittedName>
        <fullName evidence="4">GNAT family N-acetyltransferase</fullName>
    </submittedName>
</protein>
<gene>
    <name evidence="4" type="ORF">FA743_07335</name>
</gene>
<keyword evidence="5" id="KW-1185">Reference proteome</keyword>
<accession>A0A4U0RBQ4</accession>
<evidence type="ECO:0000256" key="1">
    <source>
        <dbReference type="ARBA" id="ARBA00022679"/>
    </source>
</evidence>
<comment type="caution">
    <text evidence="4">The sequence shown here is derived from an EMBL/GenBank/DDBJ whole genome shotgun (WGS) entry which is preliminary data.</text>
</comment>
<dbReference type="Pfam" id="PF00583">
    <property type="entry name" value="Acetyltransf_1"/>
    <property type="match status" value="1"/>
</dbReference>
<dbReference type="InterPro" id="IPR016181">
    <property type="entry name" value="Acyl_CoA_acyltransferase"/>
</dbReference>
<organism evidence="4 5">
    <name type="scientific">Paracoccus gahaiensis</name>
    <dbReference type="NCBI Taxonomy" id="1706839"/>
    <lineage>
        <taxon>Bacteria</taxon>
        <taxon>Pseudomonadati</taxon>
        <taxon>Pseudomonadota</taxon>
        <taxon>Alphaproteobacteria</taxon>
        <taxon>Rhodobacterales</taxon>
        <taxon>Paracoccaceae</taxon>
        <taxon>Paracoccus</taxon>
    </lineage>
</organism>
<dbReference type="Proteomes" id="UP000309747">
    <property type="component" value="Unassembled WGS sequence"/>
</dbReference>
<dbReference type="Gene3D" id="3.40.630.30">
    <property type="match status" value="1"/>
</dbReference>
<dbReference type="InterPro" id="IPR000182">
    <property type="entry name" value="GNAT_dom"/>
</dbReference>
<evidence type="ECO:0000313" key="5">
    <source>
        <dbReference type="Proteomes" id="UP000309747"/>
    </source>
</evidence>
<name>A0A4U0RBQ4_9RHOB</name>
<dbReference type="PROSITE" id="PS51186">
    <property type="entry name" value="GNAT"/>
    <property type="match status" value="1"/>
</dbReference>
<dbReference type="SUPFAM" id="SSF55729">
    <property type="entry name" value="Acyl-CoA N-acyltransferases (Nat)"/>
    <property type="match status" value="1"/>
</dbReference>
<dbReference type="AlphaFoldDB" id="A0A4U0RBQ4"/>
<reference evidence="4 5" key="1">
    <citation type="submission" date="2019-04" db="EMBL/GenBank/DDBJ databases">
        <authorList>
            <person name="Li J."/>
        </authorList>
    </citation>
    <scope>NUCLEOTIDE SEQUENCE [LARGE SCALE GENOMIC DNA]</scope>
    <source>
        <strain evidence="4 5">KCTC 42687</strain>
    </source>
</reference>
<dbReference type="EMBL" id="SUNI01000004">
    <property type="protein sequence ID" value="TJZ92669.1"/>
    <property type="molecule type" value="Genomic_DNA"/>
</dbReference>
<dbReference type="GO" id="GO:0016747">
    <property type="term" value="F:acyltransferase activity, transferring groups other than amino-acyl groups"/>
    <property type="evidence" value="ECO:0007669"/>
    <property type="project" value="InterPro"/>
</dbReference>
<sequence>MTVPGLQFRRARAEDLADIVALLADDPLGAQREQADVQGLAPYRAAFAQIEADPNQFLCVIEQAGRIAGTLQLSILPGLSRGGALRGQIEAVRVARDLRGAGIGRAAFDWAIAQCRARGCTLVQLTTDRSRADAHRFYEGLGFEASHLGYKLSLD</sequence>
<dbReference type="CDD" id="cd04301">
    <property type="entry name" value="NAT_SF"/>
    <property type="match status" value="1"/>
</dbReference>
<proteinExistence type="predicted"/>
<dbReference type="OrthoDB" id="9789603at2"/>